<sequence>MDVTGIPFAFPGLADRVGCFFQTREGGASMDPFDAGNISFTVGDDPAAVRANRMALQKRLGFTHWVEAKQVHGVDILLDPPPGDIEADGEAEADGLTTAEPGRALVIKTADCQPVLIAHRGGSFVAALHVGWRGNAQELPLSAVAALCDHYGVSPDSLAAVRGPSLGPSASEFTNFDAEFGPAFEPYVDRNTMRVNLWKLTHDQLVTAGVPADNIYAIDLCTFSLPRTFFSYRAARTSGRHANLIWLS</sequence>
<keyword evidence="5" id="KW-0378">Hydrolase</keyword>
<comment type="similarity">
    <text evidence="2">Belongs to the purine nucleoside phosphorylase YfiH/LACC1 family.</text>
</comment>
<evidence type="ECO:0000256" key="5">
    <source>
        <dbReference type="ARBA" id="ARBA00022801"/>
    </source>
</evidence>
<dbReference type="SUPFAM" id="SSF64438">
    <property type="entry name" value="CNF1/YfiH-like putative cysteine hydrolases"/>
    <property type="match status" value="1"/>
</dbReference>
<comment type="catalytic activity">
    <reaction evidence="9">
        <text>S-methyl-5'-thioadenosine + phosphate = 5-(methylsulfanyl)-alpha-D-ribose 1-phosphate + adenine</text>
        <dbReference type="Rhea" id="RHEA:11852"/>
        <dbReference type="ChEBI" id="CHEBI:16708"/>
        <dbReference type="ChEBI" id="CHEBI:17509"/>
        <dbReference type="ChEBI" id="CHEBI:43474"/>
        <dbReference type="ChEBI" id="CHEBI:58533"/>
        <dbReference type="EC" id="2.4.2.28"/>
    </reaction>
    <physiologicalReaction direction="left-to-right" evidence="9">
        <dbReference type="Rhea" id="RHEA:11853"/>
    </physiologicalReaction>
</comment>
<dbReference type="InterPro" id="IPR003730">
    <property type="entry name" value="Cu_polyphenol_OxRdtase"/>
</dbReference>
<evidence type="ECO:0000313" key="10">
    <source>
        <dbReference type="EMBL" id="TVM30660.1"/>
    </source>
</evidence>
<dbReference type="CDD" id="cd16833">
    <property type="entry name" value="YfiH"/>
    <property type="match status" value="1"/>
</dbReference>
<evidence type="ECO:0000256" key="3">
    <source>
        <dbReference type="ARBA" id="ARBA00022679"/>
    </source>
</evidence>
<keyword evidence="4" id="KW-0479">Metal-binding</keyword>
<comment type="catalytic activity">
    <reaction evidence="8">
        <text>adenosine + phosphate = alpha-D-ribose 1-phosphate + adenine</text>
        <dbReference type="Rhea" id="RHEA:27642"/>
        <dbReference type="ChEBI" id="CHEBI:16335"/>
        <dbReference type="ChEBI" id="CHEBI:16708"/>
        <dbReference type="ChEBI" id="CHEBI:43474"/>
        <dbReference type="ChEBI" id="CHEBI:57720"/>
        <dbReference type="EC" id="2.4.2.1"/>
    </reaction>
    <physiologicalReaction direction="left-to-right" evidence="8">
        <dbReference type="Rhea" id="RHEA:27643"/>
    </physiologicalReaction>
</comment>
<dbReference type="PANTHER" id="PTHR30616:SF2">
    <property type="entry name" value="PURINE NUCLEOSIDE PHOSPHORYLASE LACC1"/>
    <property type="match status" value="1"/>
</dbReference>
<dbReference type="InterPro" id="IPR038371">
    <property type="entry name" value="Cu_polyphenol_OxRdtase_sf"/>
</dbReference>
<dbReference type="GO" id="GO:0016787">
    <property type="term" value="F:hydrolase activity"/>
    <property type="evidence" value="ECO:0007669"/>
    <property type="project" value="UniProtKB-KW"/>
</dbReference>
<organism evidence="10 11">
    <name type="scientific">Oceanidesulfovibrio marinus</name>
    <dbReference type="NCBI Taxonomy" id="370038"/>
    <lineage>
        <taxon>Bacteria</taxon>
        <taxon>Pseudomonadati</taxon>
        <taxon>Thermodesulfobacteriota</taxon>
        <taxon>Desulfovibrionia</taxon>
        <taxon>Desulfovibrionales</taxon>
        <taxon>Desulfovibrionaceae</taxon>
        <taxon>Oceanidesulfovibrio</taxon>
    </lineage>
</organism>
<evidence type="ECO:0000313" key="11">
    <source>
        <dbReference type="Proteomes" id="UP000434052"/>
    </source>
</evidence>
<keyword evidence="3" id="KW-0808">Transferase</keyword>
<evidence type="ECO:0000256" key="4">
    <source>
        <dbReference type="ARBA" id="ARBA00022723"/>
    </source>
</evidence>
<gene>
    <name evidence="10" type="ORF">DQK91_20050</name>
</gene>
<evidence type="ECO:0000256" key="9">
    <source>
        <dbReference type="ARBA" id="ARBA00049893"/>
    </source>
</evidence>
<accession>A0A6P1ZCB3</accession>
<evidence type="ECO:0000256" key="8">
    <source>
        <dbReference type="ARBA" id="ARBA00048968"/>
    </source>
</evidence>
<dbReference type="AlphaFoldDB" id="A0A6P1ZCB3"/>
<evidence type="ECO:0000256" key="6">
    <source>
        <dbReference type="ARBA" id="ARBA00022833"/>
    </source>
</evidence>
<name>A0A6P1ZCB3_9BACT</name>
<dbReference type="Proteomes" id="UP000434052">
    <property type="component" value="Unassembled WGS sequence"/>
</dbReference>
<dbReference type="RefSeq" id="WP_144307196.1">
    <property type="nucleotide sequence ID" value="NZ_QMIF01000020.1"/>
</dbReference>
<dbReference type="OrthoDB" id="4279at2"/>
<comment type="catalytic activity">
    <reaction evidence="1">
        <text>inosine + phosphate = alpha-D-ribose 1-phosphate + hypoxanthine</text>
        <dbReference type="Rhea" id="RHEA:27646"/>
        <dbReference type="ChEBI" id="CHEBI:17368"/>
        <dbReference type="ChEBI" id="CHEBI:17596"/>
        <dbReference type="ChEBI" id="CHEBI:43474"/>
        <dbReference type="ChEBI" id="CHEBI:57720"/>
        <dbReference type="EC" id="2.4.2.1"/>
    </reaction>
    <physiologicalReaction direction="left-to-right" evidence="1">
        <dbReference type="Rhea" id="RHEA:27647"/>
    </physiologicalReaction>
</comment>
<dbReference type="InterPro" id="IPR011324">
    <property type="entry name" value="Cytotoxic_necrot_fac-like_cat"/>
</dbReference>
<protein>
    <submittedName>
        <fullName evidence="10">Laccase domain-containing protein</fullName>
    </submittedName>
</protein>
<evidence type="ECO:0000256" key="1">
    <source>
        <dbReference type="ARBA" id="ARBA00000553"/>
    </source>
</evidence>
<dbReference type="Gene3D" id="3.60.140.10">
    <property type="entry name" value="CNF1/YfiH-like putative cysteine hydrolases"/>
    <property type="match status" value="1"/>
</dbReference>
<dbReference type="Pfam" id="PF02578">
    <property type="entry name" value="Cu-oxidase_4"/>
    <property type="match status" value="1"/>
</dbReference>
<dbReference type="PANTHER" id="PTHR30616">
    <property type="entry name" value="UNCHARACTERIZED PROTEIN YFIH"/>
    <property type="match status" value="1"/>
</dbReference>
<proteinExistence type="inferred from homology"/>
<evidence type="ECO:0000256" key="2">
    <source>
        <dbReference type="ARBA" id="ARBA00007353"/>
    </source>
</evidence>
<evidence type="ECO:0000256" key="7">
    <source>
        <dbReference type="ARBA" id="ARBA00047989"/>
    </source>
</evidence>
<comment type="caution">
    <text evidence="10">The sequence shown here is derived from an EMBL/GenBank/DDBJ whole genome shotgun (WGS) entry which is preliminary data.</text>
</comment>
<keyword evidence="6" id="KW-0862">Zinc</keyword>
<comment type="catalytic activity">
    <reaction evidence="7">
        <text>adenosine + H2O + H(+) = inosine + NH4(+)</text>
        <dbReference type="Rhea" id="RHEA:24408"/>
        <dbReference type="ChEBI" id="CHEBI:15377"/>
        <dbReference type="ChEBI" id="CHEBI:15378"/>
        <dbReference type="ChEBI" id="CHEBI:16335"/>
        <dbReference type="ChEBI" id="CHEBI:17596"/>
        <dbReference type="ChEBI" id="CHEBI:28938"/>
        <dbReference type="EC" id="3.5.4.4"/>
    </reaction>
    <physiologicalReaction direction="left-to-right" evidence="7">
        <dbReference type="Rhea" id="RHEA:24409"/>
    </physiologicalReaction>
</comment>
<dbReference type="GO" id="GO:0017061">
    <property type="term" value="F:S-methyl-5-thioadenosine phosphorylase activity"/>
    <property type="evidence" value="ECO:0007669"/>
    <property type="project" value="UniProtKB-EC"/>
</dbReference>
<dbReference type="GO" id="GO:0005507">
    <property type="term" value="F:copper ion binding"/>
    <property type="evidence" value="ECO:0007669"/>
    <property type="project" value="TreeGrafter"/>
</dbReference>
<dbReference type="EMBL" id="QMIF01000020">
    <property type="protein sequence ID" value="TVM30660.1"/>
    <property type="molecule type" value="Genomic_DNA"/>
</dbReference>
<reference evidence="10 11" key="1">
    <citation type="submission" date="2018-06" db="EMBL/GenBank/DDBJ databases">
        <title>Complete genome of Desulfovibrio marinus P48SEP.</title>
        <authorList>
            <person name="Crispim J.S."/>
            <person name="Vidigal P.M.P."/>
            <person name="Silva L.C.F."/>
            <person name="Araujo L.C."/>
            <person name="Laguardia C.N."/>
            <person name="Dias R.S."/>
            <person name="Sousa M.P."/>
            <person name="Paula S.O."/>
            <person name="Silva C."/>
        </authorList>
    </citation>
    <scope>NUCLEOTIDE SEQUENCE [LARGE SCALE GENOMIC DNA]</scope>
    <source>
        <strain evidence="10 11">P48SEP</strain>
    </source>
</reference>